<comment type="subcellular location">
    <subcellularLocation>
        <location evidence="1 17">Mitochondrion inner membrane</location>
        <topology evidence="1 17">Multi-pass membrane protein</topology>
    </subcellularLocation>
</comment>
<evidence type="ECO:0000256" key="6">
    <source>
        <dbReference type="ARBA" id="ARBA00022660"/>
    </source>
</evidence>
<feature type="transmembrane region" description="Helical" evidence="17">
    <location>
        <begin position="29"/>
        <end position="49"/>
    </location>
</feature>
<feature type="transmembrane region" description="Helical" evidence="17">
    <location>
        <begin position="234"/>
        <end position="253"/>
    </location>
</feature>
<feature type="transmembrane region" description="Helical" evidence="17">
    <location>
        <begin position="139"/>
        <end position="165"/>
    </location>
</feature>
<keyword evidence="5" id="KW-0813">Transport</keyword>
<name>C9V3M7_9BIVA</name>
<proteinExistence type="inferred from homology"/>
<evidence type="ECO:0000256" key="10">
    <source>
        <dbReference type="ARBA" id="ARBA00022982"/>
    </source>
</evidence>
<evidence type="ECO:0000256" key="7">
    <source>
        <dbReference type="ARBA" id="ARBA00022692"/>
    </source>
</evidence>
<protein>
    <recommendedName>
        <fullName evidence="4 17">NADH-ubiquinone oxidoreductase chain 2</fullName>
        <ecNumber evidence="3 17">7.1.1.2</ecNumber>
    </recommendedName>
</protein>
<evidence type="ECO:0000256" key="9">
    <source>
        <dbReference type="ARBA" id="ARBA00022967"/>
    </source>
</evidence>
<keyword evidence="10 17" id="KW-0249">Electron transport</keyword>
<keyword evidence="14 17" id="KW-0496">Mitochondrion</keyword>
<evidence type="ECO:0000256" key="14">
    <source>
        <dbReference type="ARBA" id="ARBA00023128"/>
    </source>
</evidence>
<sequence length="345" mass="36990">MKKSGVNLYLFLLVFMGGSLLSVSSSDWIGVWFGLEINLFAVIPFFSGMGLSTETEAVVKYYITQSIGSMILLFGSILMCFECGSFFVGAWGLLNWVLVAGLMLKMGLVPFHFWIPSVMGGLSWAGCVVLSIWQKLVPLVVLGSILSGFSSSVVVLMGGLGSLVGGVGGFLQTQLRVLLGYSSIGHSGWVIVGSLCNPMSGVSYFLLYSLLVSLLFFLLGYLDFSSFSRLGGGFSVSSVSAFTCLSLCMVSLAGMPPTIGFSMKWSVFLGMLPGLYMVLAMLVLGSLMSLYYYLCVIFSWCIIFFSAISGNTYLLSVGAGRWTLGVSLFVVFGLGSFFLVSGLCI</sequence>
<dbReference type="InterPro" id="IPR001750">
    <property type="entry name" value="ND/Mrp_TM"/>
</dbReference>
<comment type="function">
    <text evidence="17">Core subunit of the mitochondrial membrane respiratory chain NADH dehydrogenase (Complex I) which catalyzes electron transfer from NADH through the respiratory chain, using ubiquinone as an electron acceptor. Essential for the catalytic activity and assembly of complex I.</text>
</comment>
<evidence type="ECO:0000256" key="17">
    <source>
        <dbReference type="RuleBase" id="RU003403"/>
    </source>
</evidence>
<organism evidence="19">
    <name type="scientific">Lucinella divaricata</name>
    <dbReference type="NCBI Taxonomy" id="406540"/>
    <lineage>
        <taxon>Eukaryota</taxon>
        <taxon>Metazoa</taxon>
        <taxon>Spiralia</taxon>
        <taxon>Lophotrochozoa</taxon>
        <taxon>Mollusca</taxon>
        <taxon>Bivalvia</taxon>
        <taxon>Autobranchia</taxon>
        <taxon>Heteroconchia</taxon>
        <taxon>Euheterodonta</taxon>
        <taxon>Imparidentia</taxon>
        <taxon>Lucinida</taxon>
        <taxon>Lucinoidea</taxon>
        <taxon>Lucinidae</taxon>
        <taxon>Lucinella</taxon>
    </lineage>
</organism>
<evidence type="ECO:0000313" key="19">
    <source>
        <dbReference type="EMBL" id="ABJ91104.1"/>
    </source>
</evidence>
<dbReference type="EC" id="7.1.1.2" evidence="3 17"/>
<evidence type="ECO:0000256" key="16">
    <source>
        <dbReference type="ARBA" id="ARBA00049551"/>
    </source>
</evidence>
<reference evidence="19" key="1">
    <citation type="submission" date="2006-10" db="EMBL/GenBank/DDBJ databases">
        <title>The complete sequences and gene organization of the mitochondrial genomes of the heterodont bivalves Loripes lacteus and Lucinella divaricata.</title>
        <authorList>
            <person name="Dreyer H."/>
            <person name="Steiner G."/>
            <person name="Satler M."/>
        </authorList>
    </citation>
    <scope>NUCLEOTIDE SEQUENCE</scope>
</reference>
<dbReference type="RefSeq" id="YP_003208291.1">
    <property type="nucleotide sequence ID" value="NC_013275.1"/>
</dbReference>
<comment type="similarity">
    <text evidence="2 17">Belongs to the complex I subunit 2 family.</text>
</comment>
<keyword evidence="13 17" id="KW-0830">Ubiquinone</keyword>
<feature type="transmembrane region" description="Helical" evidence="17">
    <location>
        <begin position="265"/>
        <end position="284"/>
    </location>
</feature>
<dbReference type="InterPro" id="IPR003917">
    <property type="entry name" value="NADH_UbQ_OxRdtase_chain2"/>
</dbReference>
<evidence type="ECO:0000256" key="3">
    <source>
        <dbReference type="ARBA" id="ARBA00012944"/>
    </source>
</evidence>
<feature type="transmembrane region" description="Helical" evidence="17">
    <location>
        <begin position="291"/>
        <end position="310"/>
    </location>
</feature>
<keyword evidence="12 17" id="KW-0520">NAD</keyword>
<dbReference type="PANTHER" id="PTHR46552:SF1">
    <property type="entry name" value="NADH-UBIQUINONE OXIDOREDUCTASE CHAIN 2"/>
    <property type="match status" value="1"/>
</dbReference>
<keyword evidence="6 17" id="KW-0679">Respiratory chain</keyword>
<feature type="transmembrane region" description="Helical" evidence="17">
    <location>
        <begin position="201"/>
        <end position="222"/>
    </location>
</feature>
<dbReference type="PRINTS" id="PR01436">
    <property type="entry name" value="NADHDHGNASE2"/>
</dbReference>
<evidence type="ECO:0000256" key="11">
    <source>
        <dbReference type="ARBA" id="ARBA00022989"/>
    </source>
</evidence>
<dbReference type="AlphaFoldDB" id="C9V3M7"/>
<evidence type="ECO:0000256" key="12">
    <source>
        <dbReference type="ARBA" id="ARBA00023027"/>
    </source>
</evidence>
<keyword evidence="11 17" id="KW-1133">Transmembrane helix</keyword>
<dbReference type="Pfam" id="PF00361">
    <property type="entry name" value="Proton_antipo_M"/>
    <property type="match status" value="1"/>
</dbReference>
<evidence type="ECO:0000256" key="2">
    <source>
        <dbReference type="ARBA" id="ARBA00007012"/>
    </source>
</evidence>
<dbReference type="GO" id="GO:0005743">
    <property type="term" value="C:mitochondrial inner membrane"/>
    <property type="evidence" value="ECO:0007669"/>
    <property type="project" value="UniProtKB-SubCell"/>
</dbReference>
<dbReference type="EMBL" id="EF043342">
    <property type="protein sequence ID" value="ABJ91104.1"/>
    <property type="molecule type" value="Genomic_DNA"/>
</dbReference>
<keyword evidence="15 17" id="KW-0472">Membrane</keyword>
<feature type="domain" description="NADH:quinone oxidoreductase/Mrp antiporter transmembrane" evidence="18">
    <location>
        <begin position="25"/>
        <end position="288"/>
    </location>
</feature>
<dbReference type="InterPro" id="IPR050175">
    <property type="entry name" value="Complex_I_Subunit_2"/>
</dbReference>
<evidence type="ECO:0000259" key="18">
    <source>
        <dbReference type="Pfam" id="PF00361"/>
    </source>
</evidence>
<evidence type="ECO:0000256" key="15">
    <source>
        <dbReference type="ARBA" id="ARBA00023136"/>
    </source>
</evidence>
<gene>
    <name evidence="19" type="primary">ND2</name>
</gene>
<keyword evidence="7 17" id="KW-0812">Transmembrane</keyword>
<evidence type="ECO:0000256" key="1">
    <source>
        <dbReference type="ARBA" id="ARBA00004448"/>
    </source>
</evidence>
<dbReference type="PANTHER" id="PTHR46552">
    <property type="entry name" value="NADH-UBIQUINONE OXIDOREDUCTASE CHAIN 2"/>
    <property type="match status" value="1"/>
</dbReference>
<accession>C9V3M7</accession>
<dbReference type="GO" id="GO:0008137">
    <property type="term" value="F:NADH dehydrogenase (ubiquinone) activity"/>
    <property type="evidence" value="ECO:0007669"/>
    <property type="project" value="UniProtKB-EC"/>
</dbReference>
<evidence type="ECO:0000256" key="5">
    <source>
        <dbReference type="ARBA" id="ARBA00022448"/>
    </source>
</evidence>
<dbReference type="GO" id="GO:0006120">
    <property type="term" value="P:mitochondrial electron transport, NADH to ubiquinone"/>
    <property type="evidence" value="ECO:0007669"/>
    <property type="project" value="InterPro"/>
</dbReference>
<dbReference type="CTD" id="4536"/>
<feature type="transmembrane region" description="Helical" evidence="17">
    <location>
        <begin position="7"/>
        <end position="23"/>
    </location>
</feature>
<comment type="catalytic activity">
    <reaction evidence="16 17">
        <text>a ubiquinone + NADH + 5 H(+)(in) = a ubiquinol + NAD(+) + 4 H(+)(out)</text>
        <dbReference type="Rhea" id="RHEA:29091"/>
        <dbReference type="Rhea" id="RHEA-COMP:9565"/>
        <dbReference type="Rhea" id="RHEA-COMP:9566"/>
        <dbReference type="ChEBI" id="CHEBI:15378"/>
        <dbReference type="ChEBI" id="CHEBI:16389"/>
        <dbReference type="ChEBI" id="CHEBI:17976"/>
        <dbReference type="ChEBI" id="CHEBI:57540"/>
        <dbReference type="ChEBI" id="CHEBI:57945"/>
        <dbReference type="EC" id="7.1.1.2"/>
    </reaction>
</comment>
<keyword evidence="9 17" id="KW-1278">Translocase</keyword>
<evidence type="ECO:0000256" key="4">
    <source>
        <dbReference type="ARBA" id="ARBA00021008"/>
    </source>
</evidence>
<feature type="transmembrane region" description="Helical" evidence="17">
    <location>
        <begin position="111"/>
        <end position="133"/>
    </location>
</feature>
<evidence type="ECO:0000256" key="13">
    <source>
        <dbReference type="ARBA" id="ARBA00023075"/>
    </source>
</evidence>
<keyword evidence="8 17" id="KW-0999">Mitochondrion inner membrane</keyword>
<feature type="transmembrane region" description="Helical" evidence="17">
    <location>
        <begin position="322"/>
        <end position="344"/>
    </location>
</feature>
<evidence type="ECO:0000256" key="8">
    <source>
        <dbReference type="ARBA" id="ARBA00022792"/>
    </source>
</evidence>
<dbReference type="GeneID" id="8457912"/>
<geneLocation type="mitochondrion" evidence="19"/>